<dbReference type="STRING" id="497965.Cyan7822_1966"/>
<dbReference type="PANTHER" id="PTHR34107:SF2">
    <property type="entry name" value="SLL0888 PROTEIN"/>
    <property type="match status" value="1"/>
</dbReference>
<dbReference type="InterPro" id="IPR011335">
    <property type="entry name" value="Restrct_endonuc-II-like"/>
</dbReference>
<reference evidence="3" key="1">
    <citation type="journal article" date="2011" name="MBio">
        <title>Novel metabolic attributes of the genus Cyanothece, comprising a group of unicellular nitrogen-fixing Cyanobacteria.</title>
        <authorList>
            <person name="Bandyopadhyay A."/>
            <person name="Elvitigala T."/>
            <person name="Welsh E."/>
            <person name="Stockel J."/>
            <person name="Liberton M."/>
            <person name="Min H."/>
            <person name="Sherman L.A."/>
            <person name="Pakrasi H.B."/>
        </authorList>
    </citation>
    <scope>NUCLEOTIDE SEQUENCE [LARGE SCALE GENOMIC DNA]</scope>
    <source>
        <strain evidence="3">PCC 7822</strain>
    </source>
</reference>
<name>E0UBK4_GLOV7</name>
<feature type="domain" description="Putative restriction endonuclease" evidence="1">
    <location>
        <begin position="10"/>
        <end position="183"/>
    </location>
</feature>
<gene>
    <name evidence="2" type="ordered locus">Cyan7822_1966</name>
</gene>
<dbReference type="AlphaFoldDB" id="E0UBK4"/>
<dbReference type="KEGG" id="cyj:Cyan7822_1966"/>
<dbReference type="EMBL" id="CP002198">
    <property type="protein sequence ID" value="ADN13948.1"/>
    <property type="molecule type" value="Genomic_DNA"/>
</dbReference>
<dbReference type="HOGENOM" id="CLU_076312_5_1_3"/>
<evidence type="ECO:0000313" key="2">
    <source>
        <dbReference type="EMBL" id="ADN13948.1"/>
    </source>
</evidence>
<evidence type="ECO:0000259" key="1">
    <source>
        <dbReference type="Pfam" id="PF05685"/>
    </source>
</evidence>
<sequence length="188" mass="21678">MTSTSKKLTLEEYLIYEDDTENKYELVDGELIAMPPENDRNNLISLYLLCEFLKYVPIYLIRHKDTEIVVTGNRARVRLPDLMILTEELLAAMEGRRATITQDMPSPALVVEVVSPGKINEDRDYRYKRSEYAARGIAEYWIVDPGKERVTVLTLVDGFYEEQVFEGNERILSAAFSSLQLTARQVFK</sequence>
<evidence type="ECO:0000313" key="3">
    <source>
        <dbReference type="Proteomes" id="UP000008206"/>
    </source>
</evidence>
<dbReference type="Pfam" id="PF05685">
    <property type="entry name" value="Uma2"/>
    <property type="match status" value="1"/>
</dbReference>
<dbReference type="Gene3D" id="3.90.1570.10">
    <property type="entry name" value="tt1808, chain A"/>
    <property type="match status" value="1"/>
</dbReference>
<proteinExistence type="predicted"/>
<dbReference type="SUPFAM" id="SSF52980">
    <property type="entry name" value="Restriction endonuclease-like"/>
    <property type="match status" value="1"/>
</dbReference>
<keyword evidence="3" id="KW-1185">Reference proteome</keyword>
<dbReference type="Proteomes" id="UP000008206">
    <property type="component" value="Chromosome"/>
</dbReference>
<protein>
    <recommendedName>
        <fullName evidence="1">Putative restriction endonuclease domain-containing protein</fullName>
    </recommendedName>
</protein>
<organism evidence="2 3">
    <name type="scientific">Gloeothece verrucosa (strain PCC 7822)</name>
    <name type="common">Cyanothece sp. (strain PCC 7822)</name>
    <dbReference type="NCBI Taxonomy" id="497965"/>
    <lineage>
        <taxon>Bacteria</taxon>
        <taxon>Bacillati</taxon>
        <taxon>Cyanobacteriota</taxon>
        <taxon>Cyanophyceae</taxon>
        <taxon>Oscillatoriophycideae</taxon>
        <taxon>Chroococcales</taxon>
        <taxon>Aphanothecaceae</taxon>
        <taxon>Gloeothece</taxon>
        <taxon>Gloeothece verrucosa</taxon>
    </lineage>
</organism>
<dbReference type="InterPro" id="IPR012296">
    <property type="entry name" value="Nuclease_put_TT1808"/>
</dbReference>
<dbReference type="RefSeq" id="WP_013322054.1">
    <property type="nucleotide sequence ID" value="NC_014501.1"/>
</dbReference>
<dbReference type="CDD" id="cd06260">
    <property type="entry name" value="DUF820-like"/>
    <property type="match status" value="1"/>
</dbReference>
<dbReference type="OrthoDB" id="428427at2"/>
<dbReference type="eggNOG" id="COG4636">
    <property type="taxonomic scope" value="Bacteria"/>
</dbReference>
<dbReference type="InterPro" id="IPR008538">
    <property type="entry name" value="Uma2"/>
</dbReference>
<dbReference type="PANTHER" id="PTHR34107">
    <property type="entry name" value="SLL0198 PROTEIN-RELATED"/>
    <property type="match status" value="1"/>
</dbReference>
<accession>E0UBK4</accession>